<evidence type="ECO:0000256" key="1">
    <source>
        <dbReference type="ARBA" id="ARBA00022679"/>
    </source>
</evidence>
<gene>
    <name evidence="3" type="ORF">H5V44_14900</name>
</gene>
<dbReference type="PANTHER" id="PTHR19136:SF86">
    <property type="entry name" value="ADENOSYLCOBINAMIDE-PHOSPHATE GUANYLYLTRANSFERASE"/>
    <property type="match status" value="1"/>
</dbReference>
<keyword evidence="1 3" id="KW-0808">Transferase</keyword>
<feature type="domain" description="MobA-like NTP transferase" evidence="2">
    <location>
        <begin position="3"/>
        <end position="151"/>
    </location>
</feature>
<dbReference type="Pfam" id="PF12804">
    <property type="entry name" value="NTP_transf_3"/>
    <property type="match status" value="1"/>
</dbReference>
<evidence type="ECO:0000259" key="2">
    <source>
        <dbReference type="Pfam" id="PF12804"/>
    </source>
</evidence>
<dbReference type="RefSeq" id="WP_185193933.1">
    <property type="nucleotide sequence ID" value="NZ_JACKXD010000006.1"/>
</dbReference>
<organism evidence="3 4">
    <name type="scientific">Halobellus ruber</name>
    <dbReference type="NCBI Taxonomy" id="2761102"/>
    <lineage>
        <taxon>Archaea</taxon>
        <taxon>Methanobacteriati</taxon>
        <taxon>Methanobacteriota</taxon>
        <taxon>Stenosarchaea group</taxon>
        <taxon>Halobacteria</taxon>
        <taxon>Halobacteriales</taxon>
        <taxon>Haloferacaceae</taxon>
        <taxon>Halobellus</taxon>
    </lineage>
</organism>
<reference evidence="3 4" key="1">
    <citation type="submission" date="2020-08" db="EMBL/GenBank/DDBJ databases">
        <authorList>
            <person name="Seo M.-J."/>
        </authorList>
    </citation>
    <scope>NUCLEOTIDE SEQUENCE [LARGE SCALE GENOMIC DNA]</scope>
    <source>
        <strain evidence="3 4">MBLA0160</strain>
    </source>
</reference>
<dbReference type="Proteomes" id="UP000546257">
    <property type="component" value="Unassembled WGS sequence"/>
</dbReference>
<dbReference type="PANTHER" id="PTHR19136">
    <property type="entry name" value="MOLYBDENUM COFACTOR GUANYLYLTRANSFERASE"/>
    <property type="match status" value="1"/>
</dbReference>
<protein>
    <submittedName>
        <fullName evidence="3">NTP transferase domain-containing protein</fullName>
    </submittedName>
</protein>
<dbReference type="SUPFAM" id="SSF53448">
    <property type="entry name" value="Nucleotide-diphospho-sugar transferases"/>
    <property type="match status" value="1"/>
</dbReference>
<proteinExistence type="predicted"/>
<dbReference type="EMBL" id="JACKXD010000006">
    <property type="protein sequence ID" value="MBB6647556.1"/>
    <property type="molecule type" value="Genomic_DNA"/>
</dbReference>
<dbReference type="InterPro" id="IPR025877">
    <property type="entry name" value="MobA-like_NTP_Trfase"/>
</dbReference>
<evidence type="ECO:0000313" key="3">
    <source>
        <dbReference type="EMBL" id="MBB6647556.1"/>
    </source>
</evidence>
<evidence type="ECO:0000313" key="4">
    <source>
        <dbReference type="Proteomes" id="UP000546257"/>
    </source>
</evidence>
<dbReference type="GO" id="GO:0016779">
    <property type="term" value="F:nucleotidyltransferase activity"/>
    <property type="evidence" value="ECO:0007669"/>
    <property type="project" value="UniProtKB-ARBA"/>
</dbReference>
<dbReference type="Gene3D" id="3.90.550.10">
    <property type="entry name" value="Spore Coat Polysaccharide Biosynthesis Protein SpsA, Chain A"/>
    <property type="match status" value="1"/>
</dbReference>
<accession>A0A7J9SN47</accession>
<comment type="caution">
    <text evidence="3">The sequence shown here is derived from an EMBL/GenBank/DDBJ whole genome shotgun (WGS) entry which is preliminary data.</text>
</comment>
<dbReference type="AlphaFoldDB" id="A0A7J9SN47"/>
<sequence length="202" mass="20377">MDALVMCGGRGTRLRGGDDSSAADGADVEKPLVEVGGASMLSRVVGALRASGVGSVHAAVSPQAPETADRARSLSVPTVETPGDGYVSDLRAALDAVGRPAVTVPADLPLLAPAHVDDAIGRSRRGGEDAPTSLTVCVPAALKRRLGASVDAAFDNDGRTVAPTGLNVVADGDDTVALTYDARLAVNVNRPEDLELAEALCG</sequence>
<name>A0A7J9SN47_9EURY</name>
<dbReference type="InterPro" id="IPR029044">
    <property type="entry name" value="Nucleotide-diphossugar_trans"/>
</dbReference>
<keyword evidence="4" id="KW-1185">Reference proteome</keyword>